<evidence type="ECO:0000313" key="2">
    <source>
        <dbReference type="EMBL" id="CAA9258509.1"/>
    </source>
</evidence>
<dbReference type="AlphaFoldDB" id="A0A6J4ISR5"/>
<dbReference type="InterPro" id="IPR012349">
    <property type="entry name" value="Split_barrel_FMN-bd"/>
</dbReference>
<dbReference type="PANTHER" id="PTHR34818">
    <property type="entry name" value="PROTEIN BLI-3"/>
    <property type="match status" value="1"/>
</dbReference>
<accession>A0A6J4ISR5</accession>
<protein>
    <recommendedName>
        <fullName evidence="1">General stress protein FMN-binding split barrel domain-containing protein</fullName>
    </recommendedName>
</protein>
<dbReference type="EMBL" id="CADCTK010000509">
    <property type="protein sequence ID" value="CAA9258509.1"/>
    <property type="molecule type" value="Genomic_DNA"/>
</dbReference>
<dbReference type="SUPFAM" id="SSF50475">
    <property type="entry name" value="FMN-binding split barrel"/>
    <property type="match status" value="1"/>
</dbReference>
<dbReference type="PANTHER" id="PTHR34818:SF1">
    <property type="entry name" value="PROTEIN BLI-3"/>
    <property type="match status" value="1"/>
</dbReference>
<proteinExistence type="predicted"/>
<sequence>MAGKDERIGRDEGMRQIAKLIKKAKIAMLTTTTPKGWLRSRPMGTQRESFDGNLWFFTHASEPKVQEIKRHSQVNVSFANPDDNEFVSMAGRATLVHDPVKMKALWQKPLKTWFPKGLEDPDLALLKVEVEHAEYWDQSAGLVEVAVGFVKATITGAESTAGYGTKVELGRTR</sequence>
<reference evidence="2" key="1">
    <citation type="submission" date="2020-02" db="EMBL/GenBank/DDBJ databases">
        <authorList>
            <person name="Meier V. D."/>
        </authorList>
    </citation>
    <scope>NUCLEOTIDE SEQUENCE</scope>
    <source>
        <strain evidence="2">AVDCRST_MAG26</strain>
    </source>
</reference>
<dbReference type="Pfam" id="PF16242">
    <property type="entry name" value="Pyrid_ox_like"/>
    <property type="match status" value="1"/>
</dbReference>
<organism evidence="2">
    <name type="scientific">uncultured Chloroflexia bacterium</name>
    <dbReference type="NCBI Taxonomy" id="1672391"/>
    <lineage>
        <taxon>Bacteria</taxon>
        <taxon>Bacillati</taxon>
        <taxon>Chloroflexota</taxon>
        <taxon>Chloroflexia</taxon>
        <taxon>environmental samples</taxon>
    </lineage>
</organism>
<dbReference type="Gene3D" id="2.30.110.10">
    <property type="entry name" value="Electron Transport, Fmn-binding Protein, Chain A"/>
    <property type="match status" value="1"/>
</dbReference>
<dbReference type="InterPro" id="IPR038725">
    <property type="entry name" value="YdaG_split_barrel_FMN-bd"/>
</dbReference>
<gene>
    <name evidence="2" type="ORF">AVDCRST_MAG26-2225</name>
</gene>
<dbReference type="InterPro" id="IPR052917">
    <property type="entry name" value="Stress-Dev_Protein"/>
</dbReference>
<name>A0A6J4ISR5_9CHLR</name>
<feature type="domain" description="General stress protein FMN-binding split barrel" evidence="1">
    <location>
        <begin position="14"/>
        <end position="158"/>
    </location>
</feature>
<evidence type="ECO:0000259" key="1">
    <source>
        <dbReference type="Pfam" id="PF16242"/>
    </source>
</evidence>